<dbReference type="AlphaFoldDB" id="A0AAD7PYN1"/>
<comment type="caution">
    <text evidence="1">The sequence shown here is derived from an EMBL/GenBank/DDBJ whole genome shotgun (WGS) entry which is preliminary data.</text>
</comment>
<gene>
    <name evidence="1" type="ORF">O6P43_009592</name>
</gene>
<proteinExistence type="predicted"/>
<dbReference type="GO" id="GO:0003743">
    <property type="term" value="F:translation initiation factor activity"/>
    <property type="evidence" value="ECO:0007669"/>
    <property type="project" value="UniProtKB-KW"/>
</dbReference>
<dbReference type="Proteomes" id="UP001163823">
    <property type="component" value="Chromosome 4"/>
</dbReference>
<evidence type="ECO:0000313" key="2">
    <source>
        <dbReference type="Proteomes" id="UP001163823"/>
    </source>
</evidence>
<dbReference type="KEGG" id="qsa:O6P43_009592"/>
<keyword evidence="1" id="KW-0396">Initiation factor</keyword>
<accession>A0AAD7PYN1</accession>
<evidence type="ECO:0000313" key="1">
    <source>
        <dbReference type="EMBL" id="KAJ7971581.1"/>
    </source>
</evidence>
<organism evidence="1 2">
    <name type="scientific">Quillaja saponaria</name>
    <name type="common">Soap bark tree</name>
    <dbReference type="NCBI Taxonomy" id="32244"/>
    <lineage>
        <taxon>Eukaryota</taxon>
        <taxon>Viridiplantae</taxon>
        <taxon>Streptophyta</taxon>
        <taxon>Embryophyta</taxon>
        <taxon>Tracheophyta</taxon>
        <taxon>Spermatophyta</taxon>
        <taxon>Magnoliopsida</taxon>
        <taxon>eudicotyledons</taxon>
        <taxon>Gunneridae</taxon>
        <taxon>Pentapetalae</taxon>
        <taxon>rosids</taxon>
        <taxon>fabids</taxon>
        <taxon>Fabales</taxon>
        <taxon>Quillajaceae</taxon>
        <taxon>Quillaja</taxon>
    </lineage>
</organism>
<name>A0AAD7PYN1_QUISA</name>
<keyword evidence="2" id="KW-1185">Reference proteome</keyword>
<protein>
    <submittedName>
        <fullName evidence="1">Eukaryotic initiation factor 4A</fullName>
    </submittedName>
</protein>
<reference evidence="1" key="1">
    <citation type="journal article" date="2023" name="Science">
        <title>Elucidation of the pathway for biosynthesis of saponin adjuvants from the soapbark tree.</title>
        <authorList>
            <person name="Reed J."/>
            <person name="Orme A."/>
            <person name="El-Demerdash A."/>
            <person name="Owen C."/>
            <person name="Martin L.B.B."/>
            <person name="Misra R.C."/>
            <person name="Kikuchi S."/>
            <person name="Rejzek M."/>
            <person name="Martin A.C."/>
            <person name="Harkess A."/>
            <person name="Leebens-Mack J."/>
            <person name="Louveau T."/>
            <person name="Stephenson M.J."/>
            <person name="Osbourn A."/>
        </authorList>
    </citation>
    <scope>NUCLEOTIDE SEQUENCE</scope>
    <source>
        <strain evidence="1">S10</strain>
    </source>
</reference>
<sequence>MYGKNSFRCPLQVCIPSPPFLSTEMSNLCFQLYSDLDETERAVTLETFLQVLTQWNQIISSPEGNQDGSGKDEQRSHVLVVTDACLPLLASGESPISGSVLINYKLRAKKETYMRRMATCLAAGSFSDA</sequence>
<keyword evidence="1" id="KW-0648">Protein biosynthesis</keyword>
<dbReference type="EMBL" id="JARAOO010000004">
    <property type="protein sequence ID" value="KAJ7971581.1"/>
    <property type="molecule type" value="Genomic_DNA"/>
</dbReference>